<dbReference type="GO" id="GO:0000722">
    <property type="term" value="P:telomere maintenance via recombination"/>
    <property type="evidence" value="ECO:0007669"/>
    <property type="project" value="TreeGrafter"/>
</dbReference>
<evidence type="ECO:0000256" key="6">
    <source>
        <dbReference type="ARBA" id="ARBA00022723"/>
    </source>
</evidence>
<dbReference type="InterPro" id="IPR027417">
    <property type="entry name" value="P-loop_NTPase"/>
</dbReference>
<dbReference type="GO" id="GO:0006302">
    <property type="term" value="P:double-strand break repair"/>
    <property type="evidence" value="ECO:0007669"/>
    <property type="project" value="TreeGrafter"/>
</dbReference>
<dbReference type="Proteomes" id="UP001150907">
    <property type="component" value="Unassembled WGS sequence"/>
</dbReference>
<comment type="caution">
    <text evidence="16">The sequence shown here is derived from an EMBL/GenBank/DDBJ whole genome shotgun (WGS) entry which is preliminary data.</text>
</comment>
<proteinExistence type="inferred from homology"/>
<protein>
    <submittedName>
        <fullName evidence="16">DNA repair protein rad50</fullName>
    </submittedName>
</protein>
<dbReference type="FunFam" id="3.40.50.300:FF:000947">
    <property type="entry name" value="DNA repair protein RAD50"/>
    <property type="match status" value="1"/>
</dbReference>
<reference evidence="16" key="1">
    <citation type="submission" date="2022-07" db="EMBL/GenBank/DDBJ databases">
        <title>Phylogenomic reconstructions and comparative analyses of Kickxellomycotina fungi.</title>
        <authorList>
            <person name="Reynolds N.K."/>
            <person name="Stajich J.E."/>
            <person name="Barry K."/>
            <person name="Grigoriev I.V."/>
            <person name="Crous P."/>
            <person name="Smith M.E."/>
        </authorList>
    </citation>
    <scope>NUCLEOTIDE SEQUENCE</scope>
    <source>
        <strain evidence="16">IMI 214461</strain>
    </source>
</reference>
<dbReference type="Gene3D" id="3.40.50.300">
    <property type="entry name" value="P-loop containing nucleotide triphosphate hydrolases"/>
    <property type="match status" value="1"/>
</dbReference>
<evidence type="ECO:0000256" key="2">
    <source>
        <dbReference type="ARBA" id="ARBA00004123"/>
    </source>
</evidence>
<evidence type="ECO:0000256" key="14">
    <source>
        <dbReference type="SAM" id="Coils"/>
    </source>
</evidence>
<dbReference type="SUPFAM" id="SSF52540">
    <property type="entry name" value="P-loop containing nucleoside triphosphate hydrolases"/>
    <property type="match status" value="1"/>
</dbReference>
<keyword evidence="9" id="KW-0862">Zinc</keyword>
<evidence type="ECO:0000256" key="7">
    <source>
        <dbReference type="ARBA" id="ARBA00022763"/>
    </source>
</evidence>
<keyword evidence="5" id="KW-0158">Chromosome</keyword>
<feature type="coiled-coil region" evidence="14">
    <location>
        <begin position="368"/>
        <end position="402"/>
    </location>
</feature>
<comment type="cofactor">
    <cofactor evidence="1">
        <name>Zn(2+)</name>
        <dbReference type="ChEBI" id="CHEBI:29105"/>
    </cofactor>
</comment>
<dbReference type="EMBL" id="JANBQF010000024">
    <property type="protein sequence ID" value="KAJ2007511.1"/>
    <property type="molecule type" value="Genomic_DNA"/>
</dbReference>
<dbReference type="GO" id="GO:0000794">
    <property type="term" value="C:condensed nuclear chromosome"/>
    <property type="evidence" value="ECO:0007669"/>
    <property type="project" value="TreeGrafter"/>
</dbReference>
<evidence type="ECO:0000256" key="13">
    <source>
        <dbReference type="ARBA" id="ARBA00049360"/>
    </source>
</evidence>
<dbReference type="AlphaFoldDB" id="A0A9W8EJW9"/>
<keyword evidence="7" id="KW-0227">DNA damage</keyword>
<dbReference type="Pfam" id="PF13558">
    <property type="entry name" value="SbcC_Walker_B"/>
    <property type="match status" value="1"/>
</dbReference>
<comment type="catalytic activity">
    <reaction evidence="13">
        <text>ATP + H2O = ADP + phosphate + H(+)</text>
        <dbReference type="Rhea" id="RHEA:13065"/>
        <dbReference type="ChEBI" id="CHEBI:15377"/>
        <dbReference type="ChEBI" id="CHEBI:15378"/>
        <dbReference type="ChEBI" id="CHEBI:30616"/>
        <dbReference type="ChEBI" id="CHEBI:43474"/>
        <dbReference type="ChEBI" id="CHEBI:456216"/>
    </reaction>
</comment>
<sequence>WREGGKADLEAQITALAAAVEGLVAKADDVDSESALVSVELDSLAELLAKSDELAELETARATLVRQIEGHEHELRATGSAKTADELQREISALQVQESAARRELDRLGQECIRKQKEIAFRQDSVRRLQDALAEHSRQAAERAALLVRVAEIEAANVRIAAECHAARSQAAALAPQQQLDAQRLDEHRAEVRAQESLIDQRVRDLAQSKDRLAMMSREIASTRDLLACAPGESQHADRLAQAHARKTERQALASRLSAQHDAIVAALRETDRIAAQLVTTQREISDNIRLRANRSDQERLNAELALALDKQSVLECQLAEVYDDRGDAMEDAPADGAAPAASRKRQRGADGEAVSGPRGGTRLQRRREVLNSRLSRLTSERAGLQGEVRQLEDQARRFAHELSSDYKDIDQLFVKQMVHCKTEELAHADLETYGKALDAAIMRYHSLKMQDINKIIRELWINTYQGNDIDTIEIRSEVEGARNSRSHNYRVVMIKGGHAIDMRGRCSAGQKVLACLIIRLALAETFSVNCGILALDEPTTNLDQENIDSLARSLARIIKSRQEQRNFQLIVITHDEIFMQLLGKSEYADYYWRVYKDENQCSVFARRSIANN</sequence>
<evidence type="ECO:0000256" key="4">
    <source>
        <dbReference type="ARBA" id="ARBA00009439"/>
    </source>
</evidence>
<keyword evidence="8" id="KW-0378">Hydrolase</keyword>
<dbReference type="GO" id="GO:0016787">
    <property type="term" value="F:hydrolase activity"/>
    <property type="evidence" value="ECO:0007669"/>
    <property type="project" value="UniProtKB-KW"/>
</dbReference>
<accession>A0A9W8EJW9</accession>
<dbReference type="PANTHER" id="PTHR18867:SF12">
    <property type="entry name" value="DNA REPAIR PROTEIN RAD50"/>
    <property type="match status" value="1"/>
</dbReference>
<comment type="subcellular location">
    <subcellularLocation>
        <location evidence="3">Chromosome</location>
    </subcellularLocation>
    <subcellularLocation>
        <location evidence="2">Nucleus</location>
    </subcellularLocation>
</comment>
<evidence type="ECO:0000256" key="3">
    <source>
        <dbReference type="ARBA" id="ARBA00004286"/>
    </source>
</evidence>
<dbReference type="GO" id="GO:0003691">
    <property type="term" value="F:double-stranded telomeric DNA binding"/>
    <property type="evidence" value="ECO:0007669"/>
    <property type="project" value="TreeGrafter"/>
</dbReference>
<keyword evidence="6" id="KW-0479">Metal-binding</keyword>
<comment type="similarity">
    <text evidence="4">Belongs to the SMC family. RAD50 subfamily.</text>
</comment>
<dbReference type="PANTHER" id="PTHR18867">
    <property type="entry name" value="RAD50"/>
    <property type="match status" value="1"/>
</dbReference>
<evidence type="ECO:0000256" key="11">
    <source>
        <dbReference type="ARBA" id="ARBA00023204"/>
    </source>
</evidence>
<evidence type="ECO:0000256" key="12">
    <source>
        <dbReference type="ARBA" id="ARBA00023242"/>
    </source>
</evidence>
<feature type="coiled-coil region" evidence="14">
    <location>
        <begin position="54"/>
        <end position="111"/>
    </location>
</feature>
<dbReference type="GO" id="GO:0070192">
    <property type="term" value="P:chromosome organization involved in meiotic cell cycle"/>
    <property type="evidence" value="ECO:0007669"/>
    <property type="project" value="TreeGrafter"/>
</dbReference>
<keyword evidence="11" id="KW-0234">DNA repair</keyword>
<evidence type="ECO:0000256" key="15">
    <source>
        <dbReference type="SAM" id="MobiDB-lite"/>
    </source>
</evidence>
<evidence type="ECO:0000256" key="8">
    <source>
        <dbReference type="ARBA" id="ARBA00022801"/>
    </source>
</evidence>
<dbReference type="OrthoDB" id="18797at2759"/>
<feature type="region of interest" description="Disordered" evidence="15">
    <location>
        <begin position="329"/>
        <end position="368"/>
    </location>
</feature>
<dbReference type="GO" id="GO:0043047">
    <property type="term" value="F:single-stranded telomeric DNA binding"/>
    <property type="evidence" value="ECO:0007669"/>
    <property type="project" value="TreeGrafter"/>
</dbReference>
<evidence type="ECO:0000256" key="10">
    <source>
        <dbReference type="ARBA" id="ARBA00023054"/>
    </source>
</evidence>
<feature type="non-terminal residue" evidence="16">
    <location>
        <position position="1"/>
    </location>
</feature>
<evidence type="ECO:0000256" key="5">
    <source>
        <dbReference type="ARBA" id="ARBA00022454"/>
    </source>
</evidence>
<dbReference type="GO" id="GO:0030870">
    <property type="term" value="C:Mre11 complex"/>
    <property type="evidence" value="ECO:0007669"/>
    <property type="project" value="TreeGrafter"/>
</dbReference>
<organism evidence="16 17">
    <name type="scientific">Coemansia thaxteri</name>
    <dbReference type="NCBI Taxonomy" id="2663907"/>
    <lineage>
        <taxon>Eukaryota</taxon>
        <taxon>Fungi</taxon>
        <taxon>Fungi incertae sedis</taxon>
        <taxon>Zoopagomycota</taxon>
        <taxon>Kickxellomycotina</taxon>
        <taxon>Kickxellomycetes</taxon>
        <taxon>Kickxellales</taxon>
        <taxon>Kickxellaceae</taxon>
        <taxon>Coemansia</taxon>
    </lineage>
</organism>
<keyword evidence="10 14" id="KW-0175">Coiled coil</keyword>
<evidence type="ECO:0000313" key="17">
    <source>
        <dbReference type="Proteomes" id="UP001150907"/>
    </source>
</evidence>
<evidence type="ECO:0000256" key="9">
    <source>
        <dbReference type="ARBA" id="ARBA00022833"/>
    </source>
</evidence>
<keyword evidence="12" id="KW-0539">Nucleus</keyword>
<gene>
    <name evidence="16" type="primary">RAD50_1</name>
    <name evidence="16" type="ORF">H4R26_000717</name>
</gene>
<dbReference type="GO" id="GO:0007004">
    <property type="term" value="P:telomere maintenance via telomerase"/>
    <property type="evidence" value="ECO:0007669"/>
    <property type="project" value="TreeGrafter"/>
</dbReference>
<dbReference type="GO" id="GO:0046872">
    <property type="term" value="F:metal ion binding"/>
    <property type="evidence" value="ECO:0007669"/>
    <property type="project" value="UniProtKB-KW"/>
</dbReference>
<keyword evidence="17" id="KW-1185">Reference proteome</keyword>
<name>A0A9W8EJW9_9FUNG</name>
<evidence type="ECO:0000313" key="16">
    <source>
        <dbReference type="EMBL" id="KAJ2007511.1"/>
    </source>
</evidence>
<dbReference type="GO" id="GO:0051880">
    <property type="term" value="F:G-quadruplex DNA binding"/>
    <property type="evidence" value="ECO:0007669"/>
    <property type="project" value="TreeGrafter"/>
</dbReference>
<evidence type="ECO:0000256" key="1">
    <source>
        <dbReference type="ARBA" id="ARBA00001947"/>
    </source>
</evidence>